<dbReference type="Pfam" id="PF05348">
    <property type="entry name" value="UMP1"/>
    <property type="match status" value="1"/>
</dbReference>
<dbReference type="Proteomes" id="UP001472677">
    <property type="component" value="Unassembled WGS sequence"/>
</dbReference>
<evidence type="ECO:0000313" key="4">
    <source>
        <dbReference type="Proteomes" id="UP001472677"/>
    </source>
</evidence>
<evidence type="ECO:0000313" key="3">
    <source>
        <dbReference type="EMBL" id="KAK8583957.1"/>
    </source>
</evidence>
<comment type="caution">
    <text evidence="3">The sequence shown here is derived from an EMBL/GenBank/DDBJ whole genome shotgun (WGS) entry which is preliminary data.</text>
</comment>
<evidence type="ECO:0000256" key="2">
    <source>
        <dbReference type="ARBA" id="ARBA00043974"/>
    </source>
</evidence>
<evidence type="ECO:0000256" key="1">
    <source>
        <dbReference type="ARBA" id="ARBA00023186"/>
    </source>
</evidence>
<gene>
    <name evidence="3" type="ORF">V6N12_068211</name>
</gene>
<dbReference type="PANTHER" id="PTHR12828:SF3">
    <property type="entry name" value="PROTEASOME MATURATION PROTEIN"/>
    <property type="match status" value="1"/>
</dbReference>
<comment type="similarity">
    <text evidence="2">Belongs to the POMP/UMP1 family.</text>
</comment>
<keyword evidence="1" id="KW-0143">Chaperone</keyword>
<sequence>MVWYHSSIKLSLHFMRLLMRFQRPLLPYSMLGLEALTGTLDDFGFEDFLNDPRESETVRPVDLHHSMEVRLGYFV</sequence>
<organism evidence="3 4">
    <name type="scientific">Hibiscus sabdariffa</name>
    <name type="common">roselle</name>
    <dbReference type="NCBI Taxonomy" id="183260"/>
    <lineage>
        <taxon>Eukaryota</taxon>
        <taxon>Viridiplantae</taxon>
        <taxon>Streptophyta</taxon>
        <taxon>Embryophyta</taxon>
        <taxon>Tracheophyta</taxon>
        <taxon>Spermatophyta</taxon>
        <taxon>Magnoliopsida</taxon>
        <taxon>eudicotyledons</taxon>
        <taxon>Gunneridae</taxon>
        <taxon>Pentapetalae</taxon>
        <taxon>rosids</taxon>
        <taxon>malvids</taxon>
        <taxon>Malvales</taxon>
        <taxon>Malvaceae</taxon>
        <taxon>Malvoideae</taxon>
        <taxon>Hibiscus</taxon>
    </lineage>
</organism>
<proteinExistence type="inferred from homology"/>
<keyword evidence="4" id="KW-1185">Reference proteome</keyword>
<protein>
    <submittedName>
        <fullName evidence="3">Uncharacterized protein</fullName>
    </submittedName>
</protein>
<reference evidence="3 4" key="1">
    <citation type="journal article" date="2024" name="G3 (Bethesda)">
        <title>Genome assembly of Hibiscus sabdariffa L. provides insights into metabolisms of medicinal natural products.</title>
        <authorList>
            <person name="Kim T."/>
        </authorList>
    </citation>
    <scope>NUCLEOTIDE SEQUENCE [LARGE SCALE GENOMIC DNA]</scope>
    <source>
        <strain evidence="3">TK-2024</strain>
        <tissue evidence="3">Old leaves</tissue>
    </source>
</reference>
<dbReference type="InterPro" id="IPR008012">
    <property type="entry name" value="Ump1"/>
</dbReference>
<accession>A0ABR2FQ12</accession>
<dbReference type="EMBL" id="JBBPBM010000005">
    <property type="protein sequence ID" value="KAK8583957.1"/>
    <property type="molecule type" value="Genomic_DNA"/>
</dbReference>
<dbReference type="PANTHER" id="PTHR12828">
    <property type="entry name" value="PROTEASOME MATURATION PROTEIN UMP1"/>
    <property type="match status" value="1"/>
</dbReference>
<name>A0ABR2FQ12_9ROSI</name>